<accession>A0A1R3H9U1</accession>
<reference evidence="3" key="1">
    <citation type="submission" date="2013-09" db="EMBL/GenBank/DDBJ databases">
        <title>Corchorus olitorius genome sequencing.</title>
        <authorList>
            <person name="Alam M."/>
            <person name="Haque M.S."/>
            <person name="Islam M.S."/>
            <person name="Emdad E.M."/>
            <person name="Islam M.M."/>
            <person name="Ahmed B."/>
            <person name="Halim A."/>
            <person name="Hossen Q.M.M."/>
            <person name="Hossain M.Z."/>
            <person name="Ahmed R."/>
            <person name="Khan M.M."/>
            <person name="Islam R."/>
            <person name="Rashid M.M."/>
            <person name="Khan S.A."/>
            <person name="Rahman M.S."/>
            <person name="Alam M."/>
            <person name="Yahiya A.S."/>
            <person name="Khan M.S."/>
            <person name="Azam M.S."/>
            <person name="Haque T."/>
            <person name="Lashkar M.Z.H."/>
            <person name="Akhand A.I."/>
            <person name="Morshed G."/>
            <person name="Roy S."/>
            <person name="Uddin K.S."/>
            <person name="Rabeya T."/>
            <person name="Hossain A.S."/>
            <person name="Chowdhury A."/>
            <person name="Snigdha A.R."/>
            <person name="Mortoza M.S."/>
            <person name="Matin S.A."/>
            <person name="Hoque S.M.E."/>
            <person name="Islam M.K."/>
            <person name="Roy D.K."/>
            <person name="Haider R."/>
            <person name="Moosa M.M."/>
            <person name="Elias S.M."/>
            <person name="Hasan A.M."/>
            <person name="Jahan S."/>
            <person name="Shafiuddin M."/>
            <person name="Mahmood N."/>
            <person name="Shommy N.S."/>
        </authorList>
    </citation>
    <scope>NUCLEOTIDE SEQUENCE [LARGE SCALE GENOMIC DNA]</scope>
    <source>
        <strain evidence="3">cv. O-4</strain>
    </source>
</reference>
<dbReference type="Proteomes" id="UP000187203">
    <property type="component" value="Unassembled WGS sequence"/>
</dbReference>
<sequence>MAVFNLFRERVEVLNCWRWSEVLDAVLVLVSDNICWWRSVELLMFSSSTTALFFTMFRSAPYLSRKMFVPKVELGAKLEEKKEARQERSDVVQRRPRLAQVRAQAT</sequence>
<evidence type="ECO:0000256" key="1">
    <source>
        <dbReference type="SAM" id="MobiDB-lite"/>
    </source>
</evidence>
<keyword evidence="3" id="KW-1185">Reference proteome</keyword>
<name>A0A1R3H9U1_9ROSI</name>
<evidence type="ECO:0000313" key="2">
    <source>
        <dbReference type="EMBL" id="OMO67033.1"/>
    </source>
</evidence>
<organism evidence="2 3">
    <name type="scientific">Corchorus olitorius</name>
    <dbReference type="NCBI Taxonomy" id="93759"/>
    <lineage>
        <taxon>Eukaryota</taxon>
        <taxon>Viridiplantae</taxon>
        <taxon>Streptophyta</taxon>
        <taxon>Embryophyta</taxon>
        <taxon>Tracheophyta</taxon>
        <taxon>Spermatophyta</taxon>
        <taxon>Magnoliopsida</taxon>
        <taxon>eudicotyledons</taxon>
        <taxon>Gunneridae</taxon>
        <taxon>Pentapetalae</taxon>
        <taxon>rosids</taxon>
        <taxon>malvids</taxon>
        <taxon>Malvales</taxon>
        <taxon>Malvaceae</taxon>
        <taxon>Grewioideae</taxon>
        <taxon>Apeibeae</taxon>
        <taxon>Corchorus</taxon>
    </lineage>
</organism>
<evidence type="ECO:0000313" key="3">
    <source>
        <dbReference type="Proteomes" id="UP000187203"/>
    </source>
</evidence>
<protein>
    <submittedName>
        <fullName evidence="2">Solute carrier family 26 member 6-like protein</fullName>
    </submittedName>
</protein>
<comment type="caution">
    <text evidence="2">The sequence shown here is derived from an EMBL/GenBank/DDBJ whole genome shotgun (WGS) entry which is preliminary data.</text>
</comment>
<dbReference type="EMBL" id="AWUE01020685">
    <property type="protein sequence ID" value="OMO67033.1"/>
    <property type="molecule type" value="Genomic_DNA"/>
</dbReference>
<proteinExistence type="predicted"/>
<dbReference type="AlphaFoldDB" id="A0A1R3H9U1"/>
<gene>
    <name evidence="2" type="ORF">COLO4_30257</name>
</gene>
<feature type="region of interest" description="Disordered" evidence="1">
    <location>
        <begin position="80"/>
        <end position="106"/>
    </location>
</feature>
<feature type="compositionally biased region" description="Basic and acidic residues" evidence="1">
    <location>
        <begin position="80"/>
        <end position="93"/>
    </location>
</feature>